<evidence type="ECO:0000256" key="9">
    <source>
        <dbReference type="RuleBase" id="RU369079"/>
    </source>
</evidence>
<evidence type="ECO:0000256" key="8">
    <source>
        <dbReference type="ARBA" id="ARBA00038436"/>
    </source>
</evidence>
<keyword evidence="6 9" id="KW-1133">Transmembrane helix</keyword>
<dbReference type="PANTHER" id="PTHR35011">
    <property type="entry name" value="2,3-DIKETO-L-GULONATE TRAP TRANSPORTER SMALL PERMEASE PROTEIN YIAM"/>
    <property type="match status" value="1"/>
</dbReference>
<feature type="transmembrane region" description="Helical" evidence="9">
    <location>
        <begin position="172"/>
        <end position="194"/>
    </location>
</feature>
<sequence>MSVAKTAFGLKSVLFYVTTKTNKCFGDQLPAGRIFVQTLAMLVKGISAVNWIVGQILSWLALATVLVCFTVVVQRYFFHISFLWLQDLYVWLAGAMFTGVAGFALMRDDHVRVDIFYRPASVRTKAKADLFGVAFFLLPYIYVVLAYAWPAVARSWSYWEGSGNIGGMPGLFVLKSFIIVFAVLVGLQGIAMACRSILVLANRGDLLPANLRYQTEVAEETV</sequence>
<evidence type="ECO:0000256" key="1">
    <source>
        <dbReference type="ARBA" id="ARBA00004429"/>
    </source>
</evidence>
<keyword evidence="4 9" id="KW-0997">Cell inner membrane</keyword>
<organism evidence="11 12">
    <name type="scientific">Devosia rhodophyticola</name>
    <dbReference type="NCBI Taxonomy" id="3026423"/>
    <lineage>
        <taxon>Bacteria</taxon>
        <taxon>Pseudomonadati</taxon>
        <taxon>Pseudomonadota</taxon>
        <taxon>Alphaproteobacteria</taxon>
        <taxon>Hyphomicrobiales</taxon>
        <taxon>Devosiaceae</taxon>
        <taxon>Devosia</taxon>
    </lineage>
</organism>
<gene>
    <name evidence="11" type="ORF">PSQ90_10965</name>
</gene>
<keyword evidence="3" id="KW-1003">Cell membrane</keyword>
<evidence type="ECO:0000256" key="2">
    <source>
        <dbReference type="ARBA" id="ARBA00022448"/>
    </source>
</evidence>
<proteinExistence type="inferred from homology"/>
<comment type="similarity">
    <text evidence="8 9">Belongs to the TRAP transporter small permease family.</text>
</comment>
<reference evidence="11 12" key="1">
    <citation type="submission" date="2023-02" db="EMBL/GenBank/DDBJ databases">
        <title>Devosia chondri sp. nov., isolated from the phycosphere of marine algae.</title>
        <authorList>
            <person name="Kim J.M."/>
            <person name="Lee J.K."/>
            <person name="Choi B.J."/>
            <person name="Bayburt H."/>
            <person name="Jeon C.O."/>
        </authorList>
    </citation>
    <scope>NUCLEOTIDE SEQUENCE [LARGE SCALE GENOMIC DNA]</scope>
    <source>
        <strain evidence="11 12">G2-5</strain>
    </source>
</reference>
<protein>
    <recommendedName>
        <fullName evidence="9">TRAP transporter small permease protein</fullName>
    </recommendedName>
</protein>
<feature type="transmembrane region" description="Helical" evidence="9">
    <location>
        <begin position="128"/>
        <end position="152"/>
    </location>
</feature>
<dbReference type="PANTHER" id="PTHR35011:SF4">
    <property type="entry name" value="SLL1102 PROTEIN"/>
    <property type="match status" value="1"/>
</dbReference>
<keyword evidence="2 9" id="KW-0813">Transport</keyword>
<name>A0ABY7YU44_9HYPH</name>
<feature type="transmembrane region" description="Helical" evidence="9">
    <location>
        <begin position="88"/>
        <end position="107"/>
    </location>
</feature>
<dbReference type="Proteomes" id="UP001222118">
    <property type="component" value="Chromosome"/>
</dbReference>
<evidence type="ECO:0000259" key="10">
    <source>
        <dbReference type="Pfam" id="PF04290"/>
    </source>
</evidence>
<accession>A0ABY7YU44</accession>
<dbReference type="RefSeq" id="WP_282210350.1">
    <property type="nucleotide sequence ID" value="NZ_CP118247.1"/>
</dbReference>
<dbReference type="InterPro" id="IPR007387">
    <property type="entry name" value="TRAP_DctQ"/>
</dbReference>
<evidence type="ECO:0000256" key="6">
    <source>
        <dbReference type="ARBA" id="ARBA00022989"/>
    </source>
</evidence>
<evidence type="ECO:0000313" key="11">
    <source>
        <dbReference type="EMBL" id="WDR04829.1"/>
    </source>
</evidence>
<comment type="subunit">
    <text evidence="9">The complex comprises the extracytoplasmic solute receptor protein and the two transmembrane proteins.</text>
</comment>
<keyword evidence="12" id="KW-1185">Reference proteome</keyword>
<dbReference type="InterPro" id="IPR055348">
    <property type="entry name" value="DctQ"/>
</dbReference>
<feature type="domain" description="Tripartite ATP-independent periplasmic transporters DctQ component" evidence="10">
    <location>
        <begin position="65"/>
        <end position="196"/>
    </location>
</feature>
<evidence type="ECO:0000256" key="5">
    <source>
        <dbReference type="ARBA" id="ARBA00022692"/>
    </source>
</evidence>
<dbReference type="Pfam" id="PF04290">
    <property type="entry name" value="DctQ"/>
    <property type="match status" value="1"/>
</dbReference>
<comment type="function">
    <text evidence="9">Part of the tripartite ATP-independent periplasmic (TRAP) transport system.</text>
</comment>
<evidence type="ECO:0000313" key="12">
    <source>
        <dbReference type="Proteomes" id="UP001222118"/>
    </source>
</evidence>
<dbReference type="EMBL" id="CP118247">
    <property type="protein sequence ID" value="WDR04829.1"/>
    <property type="molecule type" value="Genomic_DNA"/>
</dbReference>
<comment type="subcellular location">
    <subcellularLocation>
        <location evidence="1 9">Cell inner membrane</location>
        <topology evidence="1 9">Multi-pass membrane protein</topology>
    </subcellularLocation>
</comment>
<keyword evidence="7 9" id="KW-0472">Membrane</keyword>
<keyword evidence="5 9" id="KW-0812">Transmembrane</keyword>
<evidence type="ECO:0000256" key="4">
    <source>
        <dbReference type="ARBA" id="ARBA00022519"/>
    </source>
</evidence>
<evidence type="ECO:0000256" key="7">
    <source>
        <dbReference type="ARBA" id="ARBA00023136"/>
    </source>
</evidence>
<evidence type="ECO:0000256" key="3">
    <source>
        <dbReference type="ARBA" id="ARBA00022475"/>
    </source>
</evidence>
<feature type="transmembrane region" description="Helical" evidence="9">
    <location>
        <begin position="60"/>
        <end position="82"/>
    </location>
</feature>